<proteinExistence type="predicted"/>
<evidence type="ECO:0000313" key="1">
    <source>
        <dbReference type="EMBL" id="EFN66925.1"/>
    </source>
</evidence>
<name>E2AI17_CAMFO</name>
<gene>
    <name evidence="1" type="ORF">EAG_02430</name>
</gene>
<dbReference type="OrthoDB" id="7042322at2759"/>
<evidence type="ECO:0000313" key="2">
    <source>
        <dbReference type="Proteomes" id="UP000000311"/>
    </source>
</evidence>
<feature type="non-terminal residue" evidence="1">
    <location>
        <position position="94"/>
    </location>
</feature>
<keyword evidence="2" id="KW-1185">Reference proteome</keyword>
<organism evidence="2">
    <name type="scientific">Camponotus floridanus</name>
    <name type="common">Florida carpenter ant</name>
    <dbReference type="NCBI Taxonomy" id="104421"/>
    <lineage>
        <taxon>Eukaryota</taxon>
        <taxon>Metazoa</taxon>
        <taxon>Ecdysozoa</taxon>
        <taxon>Arthropoda</taxon>
        <taxon>Hexapoda</taxon>
        <taxon>Insecta</taxon>
        <taxon>Pterygota</taxon>
        <taxon>Neoptera</taxon>
        <taxon>Endopterygota</taxon>
        <taxon>Hymenoptera</taxon>
        <taxon>Apocrita</taxon>
        <taxon>Aculeata</taxon>
        <taxon>Formicoidea</taxon>
        <taxon>Formicidae</taxon>
        <taxon>Formicinae</taxon>
        <taxon>Camponotus</taxon>
    </lineage>
</organism>
<dbReference type="OMA" id="CNIHHSI"/>
<dbReference type="Proteomes" id="UP000000311">
    <property type="component" value="Unassembled WGS sequence"/>
</dbReference>
<dbReference type="EMBL" id="GL439621">
    <property type="protein sequence ID" value="EFN66925.1"/>
    <property type="molecule type" value="Genomic_DNA"/>
</dbReference>
<protein>
    <submittedName>
        <fullName evidence="1">Uncharacterized protein</fullName>
    </submittedName>
</protein>
<dbReference type="AlphaFoldDB" id="E2AI17"/>
<sequence>NRIYIDEETGEDMIHPFVDCNIHHSIDSMAINDAETGEPEVNHMDNTVRGHRRVPFQIPKEVKEKSTKKRHLTEVEPVPAGASFGQINPICLFL</sequence>
<reference evidence="1 2" key="1">
    <citation type="journal article" date="2010" name="Science">
        <title>Genomic comparison of the ants Camponotus floridanus and Harpegnathos saltator.</title>
        <authorList>
            <person name="Bonasio R."/>
            <person name="Zhang G."/>
            <person name="Ye C."/>
            <person name="Mutti N.S."/>
            <person name="Fang X."/>
            <person name="Qin N."/>
            <person name="Donahue G."/>
            <person name="Yang P."/>
            <person name="Li Q."/>
            <person name="Li C."/>
            <person name="Zhang P."/>
            <person name="Huang Z."/>
            <person name="Berger S.L."/>
            <person name="Reinberg D."/>
            <person name="Wang J."/>
            <person name="Liebig J."/>
        </authorList>
    </citation>
    <scope>NUCLEOTIDE SEQUENCE [LARGE SCALE GENOMIC DNA]</scope>
    <source>
        <strain evidence="2">C129</strain>
    </source>
</reference>
<feature type="non-terminal residue" evidence="1">
    <location>
        <position position="1"/>
    </location>
</feature>
<dbReference type="InParanoid" id="E2AI17"/>
<accession>E2AI17</accession>